<dbReference type="EMBL" id="BPLR01014753">
    <property type="protein sequence ID" value="GIY71089.1"/>
    <property type="molecule type" value="Genomic_DNA"/>
</dbReference>
<evidence type="ECO:0000313" key="2">
    <source>
        <dbReference type="EMBL" id="GIY71089.1"/>
    </source>
</evidence>
<sequence length="162" mass="18411">MERDATMDYSDRGSTPGASNPELTAQKLYDAYAAALTRHSPDDDDLKEIKILHDDFQHAMREVSKLELCPLPFVKNIKLTTLTVKLSAMLSILTIPEHDNDGFTMPSKKFIAKINYAKYPQQLVETKNSFHKLNVNEQEEHDSDTIPVVKKCHPLRSSQLKI</sequence>
<reference evidence="2 3" key="1">
    <citation type="submission" date="2021-06" db="EMBL/GenBank/DDBJ databases">
        <title>Caerostris extrusa draft genome.</title>
        <authorList>
            <person name="Kono N."/>
            <person name="Arakawa K."/>
        </authorList>
    </citation>
    <scope>NUCLEOTIDE SEQUENCE [LARGE SCALE GENOMIC DNA]</scope>
</reference>
<name>A0AAV4VNB2_CAEEX</name>
<accession>A0AAV4VNB2</accession>
<feature type="compositionally biased region" description="Polar residues" evidence="1">
    <location>
        <begin position="12"/>
        <end position="22"/>
    </location>
</feature>
<feature type="compositionally biased region" description="Basic and acidic residues" evidence="1">
    <location>
        <begin position="1"/>
        <end position="11"/>
    </location>
</feature>
<evidence type="ECO:0000256" key="1">
    <source>
        <dbReference type="SAM" id="MobiDB-lite"/>
    </source>
</evidence>
<organism evidence="2 3">
    <name type="scientific">Caerostris extrusa</name>
    <name type="common">Bark spider</name>
    <name type="synonym">Caerostris bankana</name>
    <dbReference type="NCBI Taxonomy" id="172846"/>
    <lineage>
        <taxon>Eukaryota</taxon>
        <taxon>Metazoa</taxon>
        <taxon>Ecdysozoa</taxon>
        <taxon>Arthropoda</taxon>
        <taxon>Chelicerata</taxon>
        <taxon>Arachnida</taxon>
        <taxon>Araneae</taxon>
        <taxon>Araneomorphae</taxon>
        <taxon>Entelegynae</taxon>
        <taxon>Araneoidea</taxon>
        <taxon>Araneidae</taxon>
        <taxon>Caerostris</taxon>
    </lineage>
</organism>
<protein>
    <submittedName>
        <fullName evidence="2">Uncharacterized protein</fullName>
    </submittedName>
</protein>
<dbReference type="AlphaFoldDB" id="A0AAV4VNB2"/>
<dbReference type="Proteomes" id="UP001054945">
    <property type="component" value="Unassembled WGS sequence"/>
</dbReference>
<gene>
    <name evidence="2" type="ORF">CEXT_346431</name>
</gene>
<comment type="caution">
    <text evidence="2">The sequence shown here is derived from an EMBL/GenBank/DDBJ whole genome shotgun (WGS) entry which is preliminary data.</text>
</comment>
<proteinExistence type="predicted"/>
<keyword evidence="3" id="KW-1185">Reference proteome</keyword>
<feature type="region of interest" description="Disordered" evidence="1">
    <location>
        <begin position="1"/>
        <end position="22"/>
    </location>
</feature>
<evidence type="ECO:0000313" key="3">
    <source>
        <dbReference type="Proteomes" id="UP001054945"/>
    </source>
</evidence>